<dbReference type="GO" id="GO:0017005">
    <property type="term" value="F:3'-tyrosyl-DNA phosphodiesterase activity"/>
    <property type="evidence" value="ECO:0007669"/>
    <property type="project" value="TreeGrafter"/>
</dbReference>
<feature type="binding site" evidence="10">
    <location>
        <position position="215"/>
    </location>
    <ligand>
        <name>substrate</name>
    </ligand>
</feature>
<evidence type="ECO:0000313" key="15">
    <source>
        <dbReference type="Proteomes" id="UP001168821"/>
    </source>
</evidence>
<dbReference type="PANTHER" id="PTHR12415">
    <property type="entry name" value="TYROSYL-DNA PHOSPHODIESTERASE 1"/>
    <property type="match status" value="1"/>
</dbReference>
<feature type="active site" description="Proton donor/acceptor" evidence="9">
    <location>
        <position position="449"/>
    </location>
</feature>
<evidence type="ECO:0000256" key="10">
    <source>
        <dbReference type="PIRSR" id="PIRSR610347-2"/>
    </source>
</evidence>
<dbReference type="CDD" id="cd09193">
    <property type="entry name" value="PLDc_mTdp1_1"/>
    <property type="match status" value="1"/>
</dbReference>
<dbReference type="GO" id="GO:0004527">
    <property type="term" value="F:exonuclease activity"/>
    <property type="evidence" value="ECO:0007669"/>
    <property type="project" value="UniProtKB-KW"/>
</dbReference>
<keyword evidence="8" id="KW-0539">Nucleus</keyword>
<organism evidence="14 15">
    <name type="scientific">Zophobas morio</name>
    <dbReference type="NCBI Taxonomy" id="2755281"/>
    <lineage>
        <taxon>Eukaryota</taxon>
        <taxon>Metazoa</taxon>
        <taxon>Ecdysozoa</taxon>
        <taxon>Arthropoda</taxon>
        <taxon>Hexapoda</taxon>
        <taxon>Insecta</taxon>
        <taxon>Pterygota</taxon>
        <taxon>Neoptera</taxon>
        <taxon>Endopterygota</taxon>
        <taxon>Coleoptera</taxon>
        <taxon>Polyphaga</taxon>
        <taxon>Cucujiformia</taxon>
        <taxon>Tenebrionidae</taxon>
        <taxon>Zophobas</taxon>
    </lineage>
</organism>
<dbReference type="Gene3D" id="3.30.870.10">
    <property type="entry name" value="Endonuclease Chain A"/>
    <property type="match status" value="2"/>
</dbReference>
<dbReference type="PANTHER" id="PTHR12415:SF0">
    <property type="entry name" value="TYROSYL-DNA PHOSPHODIESTERASE 1"/>
    <property type="match status" value="1"/>
</dbReference>
<dbReference type="InterPro" id="IPR019406">
    <property type="entry name" value="APLF_PBZ"/>
</dbReference>
<keyword evidence="15" id="KW-1185">Reference proteome</keyword>
<dbReference type="Pfam" id="PF06087">
    <property type="entry name" value="Tyr-DNA_phospho"/>
    <property type="match status" value="1"/>
</dbReference>
<evidence type="ECO:0000256" key="6">
    <source>
        <dbReference type="ARBA" id="ARBA00022839"/>
    </source>
</evidence>
<dbReference type="AlphaFoldDB" id="A0AA38MBS0"/>
<evidence type="ECO:0000256" key="5">
    <source>
        <dbReference type="ARBA" id="ARBA00022801"/>
    </source>
</evidence>
<dbReference type="InterPro" id="IPR010347">
    <property type="entry name" value="Tdp1"/>
</dbReference>
<keyword evidence="5" id="KW-0378">Hydrolase</keyword>
<evidence type="ECO:0000256" key="4">
    <source>
        <dbReference type="ARBA" id="ARBA00022763"/>
    </source>
</evidence>
<evidence type="ECO:0000259" key="13">
    <source>
        <dbReference type="Pfam" id="PF10283"/>
    </source>
</evidence>
<evidence type="ECO:0000256" key="9">
    <source>
        <dbReference type="PIRSR" id="PIRSR610347-1"/>
    </source>
</evidence>
<evidence type="ECO:0000256" key="7">
    <source>
        <dbReference type="ARBA" id="ARBA00023204"/>
    </source>
</evidence>
<sequence length="543" mass="61619">MDSFLKRKAETGASTSKKPKLENCPHGVKCYRKNPHHFREFQHPHLLDLLQMETIKIPDNYPQDKSVYLEQLEVLGPLVKDKPLAKPSTSQATQSECARPGTMLEKLQKAAPYNLFFTTIPKSPDTSKQANSVTFTDLLCPSLGQLKCSLQINFMIDIGWLMEQYKARNLEKKPLTILYGSDEFPQMEQYMDKFLPQVTYHFVKMKDPFGCHHSKIGVYVYEDNSLRVVVSSANLYYEDWNHYNQGLWVSPLCRPLADPSEKSGESPTGFKSAFLSYLKHYNLPILKTWIDCVKNADFSDIKVFLVTSVPGKHYPETAGSHVHHVGHLLSKHCSLPAKTGPDSEGPLSWGIMAQASSIGSLGKAPADWLRSTLLRSLAGHKQTQLVSNSNATLSVIFPSVDNVMNGYFGPESGGCLPYSKQTNEKQKWLQTYLHQWKADKLNRSRAMPHIKTYCRVSPCLSKLAWFLVTSANISKSAWGGNLQKDRATYIRSYEAGVMFLPKFFDEEYFEIASTLSNKNKKLFPFLYDLPLTEYKSSDYPWCN</sequence>
<protein>
    <recommendedName>
        <fullName evidence="13">PBZ-type domain-containing protein</fullName>
    </recommendedName>
</protein>
<evidence type="ECO:0000256" key="11">
    <source>
        <dbReference type="PIRSR" id="PIRSR610347-3"/>
    </source>
</evidence>
<reference evidence="14" key="1">
    <citation type="journal article" date="2023" name="G3 (Bethesda)">
        <title>Whole genome assemblies of Zophobas morio and Tenebrio molitor.</title>
        <authorList>
            <person name="Kaur S."/>
            <person name="Stinson S.A."/>
            <person name="diCenzo G.C."/>
        </authorList>
    </citation>
    <scope>NUCLEOTIDE SEQUENCE</scope>
    <source>
        <strain evidence="14">QUZm001</strain>
    </source>
</reference>
<feature type="site" description="Interaction with DNA" evidence="11">
    <location>
        <position position="474"/>
    </location>
</feature>
<gene>
    <name evidence="14" type="ORF">Zmor_016734</name>
</gene>
<dbReference type="EMBL" id="JALNTZ010000005">
    <property type="protein sequence ID" value="KAJ3650648.1"/>
    <property type="molecule type" value="Genomic_DNA"/>
</dbReference>
<proteinExistence type="inferred from homology"/>
<comment type="subcellular location">
    <subcellularLocation>
        <location evidence="1">Nucleus</location>
    </subcellularLocation>
</comment>
<evidence type="ECO:0000256" key="8">
    <source>
        <dbReference type="ARBA" id="ARBA00023242"/>
    </source>
</evidence>
<accession>A0AA38MBS0</accession>
<dbReference type="GO" id="GO:0006281">
    <property type="term" value="P:DNA repair"/>
    <property type="evidence" value="ECO:0007669"/>
    <property type="project" value="UniProtKB-KW"/>
</dbReference>
<dbReference type="Pfam" id="PF10283">
    <property type="entry name" value="zf-CCHH"/>
    <property type="match status" value="1"/>
</dbReference>
<keyword evidence="7" id="KW-0234">DNA repair</keyword>
<feature type="binding site" evidence="10">
    <location>
        <position position="451"/>
    </location>
    <ligand>
        <name>substrate</name>
    </ligand>
</feature>
<evidence type="ECO:0000313" key="14">
    <source>
        <dbReference type="EMBL" id="KAJ3650648.1"/>
    </source>
</evidence>
<dbReference type="GO" id="GO:0003697">
    <property type="term" value="F:single-stranded DNA binding"/>
    <property type="evidence" value="ECO:0007669"/>
    <property type="project" value="TreeGrafter"/>
</dbReference>
<keyword evidence="4" id="KW-0227">DNA damage</keyword>
<dbReference type="GO" id="GO:0005634">
    <property type="term" value="C:nucleus"/>
    <property type="evidence" value="ECO:0007669"/>
    <property type="project" value="UniProtKB-SubCell"/>
</dbReference>
<dbReference type="GO" id="GO:0003690">
    <property type="term" value="F:double-stranded DNA binding"/>
    <property type="evidence" value="ECO:0007669"/>
    <property type="project" value="TreeGrafter"/>
</dbReference>
<keyword evidence="3" id="KW-0540">Nuclease</keyword>
<name>A0AA38MBS0_9CUCU</name>
<evidence type="ECO:0000256" key="1">
    <source>
        <dbReference type="ARBA" id="ARBA00004123"/>
    </source>
</evidence>
<feature type="region of interest" description="Disordered" evidence="12">
    <location>
        <begin position="1"/>
        <end position="20"/>
    </location>
</feature>
<feature type="compositionally biased region" description="Basic and acidic residues" evidence="12">
    <location>
        <begin position="1"/>
        <end position="10"/>
    </location>
</feature>
<evidence type="ECO:0000256" key="3">
    <source>
        <dbReference type="ARBA" id="ARBA00022722"/>
    </source>
</evidence>
<evidence type="ECO:0000256" key="2">
    <source>
        <dbReference type="ARBA" id="ARBA00010205"/>
    </source>
</evidence>
<comment type="caution">
    <text evidence="14">The sequence shown here is derived from an EMBL/GenBank/DDBJ whole genome shotgun (WGS) entry which is preliminary data.</text>
</comment>
<dbReference type="Proteomes" id="UP001168821">
    <property type="component" value="Unassembled WGS sequence"/>
</dbReference>
<dbReference type="SUPFAM" id="SSF56024">
    <property type="entry name" value="Phospholipase D/nuclease"/>
    <property type="match status" value="2"/>
</dbReference>
<evidence type="ECO:0000256" key="12">
    <source>
        <dbReference type="SAM" id="MobiDB-lite"/>
    </source>
</evidence>
<feature type="active site" description="Nucleophile" evidence="9">
    <location>
        <position position="213"/>
    </location>
</feature>
<comment type="similarity">
    <text evidence="2">Belongs to the tyrosyl-DNA phosphodiesterase family.</text>
</comment>
<keyword evidence="6" id="KW-0269">Exonuclease</keyword>
<feature type="domain" description="PBZ-type" evidence="13">
    <location>
        <begin position="22"/>
        <end position="45"/>
    </location>
</feature>